<keyword evidence="3 5" id="KW-1133">Transmembrane helix</keyword>
<reference evidence="7 8" key="1">
    <citation type="submission" date="2018-12" db="EMBL/GenBank/DDBJ databases">
        <title>The Draft Genome Sequence of the Soil Bacterium Pedobacter tournemirensis R1.</title>
        <authorList>
            <person name="He J."/>
        </authorList>
    </citation>
    <scope>NUCLEOTIDE SEQUENCE [LARGE SCALE GENOMIC DNA]</scope>
    <source>
        <strain evidence="7 8">R1</strain>
    </source>
</reference>
<feature type="transmembrane region" description="Helical" evidence="5">
    <location>
        <begin position="81"/>
        <end position="100"/>
    </location>
</feature>
<dbReference type="PANTHER" id="PTHR37422">
    <property type="entry name" value="TEICHURONIC ACID BIOSYNTHESIS PROTEIN TUAE"/>
    <property type="match status" value="1"/>
</dbReference>
<dbReference type="Proteomes" id="UP000290848">
    <property type="component" value="Unassembled WGS sequence"/>
</dbReference>
<comment type="subcellular location">
    <subcellularLocation>
        <location evidence="1">Membrane</location>
        <topology evidence="1">Multi-pass membrane protein</topology>
    </subcellularLocation>
</comment>
<accession>A0A4Q0MFF1</accession>
<evidence type="ECO:0000313" key="8">
    <source>
        <dbReference type="Proteomes" id="UP000290848"/>
    </source>
</evidence>
<evidence type="ECO:0000256" key="2">
    <source>
        <dbReference type="ARBA" id="ARBA00022692"/>
    </source>
</evidence>
<feature type="transmembrane region" description="Helical" evidence="5">
    <location>
        <begin position="195"/>
        <end position="212"/>
    </location>
</feature>
<sequence>MDNIKLRATPSYLKKRKEEGLRDAFKRIVLEEKLKNSWGYAFFALCSLSIGAAIAYSGIVSAAIILAVIVGPPLVYGVVMYPKFGIIVLIIAAYLIMWIYRMGVTFPLGTLMDGLQALLILGFFIKQKKSPNWKMFKDPVGIIILVWVSYNILQFANPTAESRLAWVYTVRAVAIVMLMYFVFSYHITTVAFIKLILKVWIALAFFAAIYALKQEYLGFFEFEKRGLDDPHVRNLLFIGGHWRKFSIFSDPVAFSYNMVTACIFCVTLLFGPVSRPKKILLAILASFFIFVMFFSGTRGAYVLPPAAILLFAVLNFNKKVLLFSSVAGFFFAVLVFVPVSNPSIRRFQSAFRPLEDASFNVRAMNQKKIQPYLRTHPFGGGLGATGIWGVRFAPHSYLAQFPPDSGYVRVAVELGPVGLLLICTVLFLILKAGINNYYSIKNPELKTYCLAMTLIIFVYAVGNYPQEAIVQFPSNIYFYLFAALIFVTARIDKEMQKHIEANN</sequence>
<proteinExistence type="predicted"/>
<dbReference type="InterPro" id="IPR051533">
    <property type="entry name" value="WaaL-like"/>
</dbReference>
<dbReference type="EMBL" id="RXOC01000001">
    <property type="protein sequence ID" value="RXF72220.1"/>
    <property type="molecule type" value="Genomic_DNA"/>
</dbReference>
<feature type="transmembrane region" description="Helical" evidence="5">
    <location>
        <begin position="253"/>
        <end position="272"/>
    </location>
</feature>
<dbReference type="PANTHER" id="PTHR37422:SF13">
    <property type="entry name" value="LIPOPOLYSACCHARIDE BIOSYNTHESIS PROTEIN PA4999-RELATED"/>
    <property type="match status" value="1"/>
</dbReference>
<feature type="transmembrane region" description="Helical" evidence="5">
    <location>
        <begin position="321"/>
        <end position="339"/>
    </location>
</feature>
<keyword evidence="2 5" id="KW-0812">Transmembrane</keyword>
<dbReference type="InterPro" id="IPR007016">
    <property type="entry name" value="O-antigen_ligase-rel_domated"/>
</dbReference>
<organism evidence="7 8">
    <name type="scientific">Arcticibacter tournemirensis</name>
    <dbReference type="NCBI Taxonomy" id="699437"/>
    <lineage>
        <taxon>Bacteria</taxon>
        <taxon>Pseudomonadati</taxon>
        <taxon>Bacteroidota</taxon>
        <taxon>Sphingobacteriia</taxon>
        <taxon>Sphingobacteriales</taxon>
        <taxon>Sphingobacteriaceae</taxon>
        <taxon>Arcticibacter</taxon>
    </lineage>
</organism>
<comment type="caution">
    <text evidence="7">The sequence shown here is derived from an EMBL/GenBank/DDBJ whole genome shotgun (WGS) entry which is preliminary data.</text>
</comment>
<feature type="transmembrane region" description="Helical" evidence="5">
    <location>
        <begin position="445"/>
        <end position="462"/>
    </location>
</feature>
<evidence type="ECO:0000313" key="7">
    <source>
        <dbReference type="EMBL" id="RXF72220.1"/>
    </source>
</evidence>
<dbReference type="GO" id="GO:0016020">
    <property type="term" value="C:membrane"/>
    <property type="evidence" value="ECO:0007669"/>
    <property type="project" value="UniProtKB-SubCell"/>
</dbReference>
<dbReference type="AlphaFoldDB" id="A0A4Q0MFF1"/>
<feature type="transmembrane region" description="Helical" evidence="5">
    <location>
        <begin position="372"/>
        <end position="390"/>
    </location>
</feature>
<name>A0A4Q0MFF1_9SPHI</name>
<dbReference type="Pfam" id="PF04932">
    <property type="entry name" value="Wzy_C"/>
    <property type="match status" value="1"/>
</dbReference>
<feature type="transmembrane region" description="Helical" evidence="5">
    <location>
        <begin position="410"/>
        <end position="433"/>
    </location>
</feature>
<evidence type="ECO:0000256" key="4">
    <source>
        <dbReference type="ARBA" id="ARBA00023136"/>
    </source>
</evidence>
<feature type="transmembrane region" description="Helical" evidence="5">
    <location>
        <begin position="106"/>
        <end position="124"/>
    </location>
</feature>
<evidence type="ECO:0000259" key="6">
    <source>
        <dbReference type="Pfam" id="PF04932"/>
    </source>
</evidence>
<evidence type="ECO:0000256" key="1">
    <source>
        <dbReference type="ARBA" id="ARBA00004141"/>
    </source>
</evidence>
<evidence type="ECO:0000256" key="3">
    <source>
        <dbReference type="ARBA" id="ARBA00022989"/>
    </source>
</evidence>
<feature type="transmembrane region" description="Helical" evidence="5">
    <location>
        <begin position="165"/>
        <end position="183"/>
    </location>
</feature>
<protein>
    <submittedName>
        <fullName evidence="7">O-antigen ligase domain-containing protein</fullName>
    </submittedName>
</protein>
<feature type="transmembrane region" description="Helical" evidence="5">
    <location>
        <begin position="468"/>
        <end position="489"/>
    </location>
</feature>
<feature type="domain" description="O-antigen ligase-related" evidence="6">
    <location>
        <begin position="285"/>
        <end position="422"/>
    </location>
</feature>
<feature type="transmembrane region" description="Helical" evidence="5">
    <location>
        <begin position="279"/>
        <end position="301"/>
    </location>
</feature>
<keyword evidence="4 5" id="KW-0472">Membrane</keyword>
<dbReference type="GO" id="GO:0016874">
    <property type="term" value="F:ligase activity"/>
    <property type="evidence" value="ECO:0007669"/>
    <property type="project" value="UniProtKB-KW"/>
</dbReference>
<dbReference type="RefSeq" id="WP_128767405.1">
    <property type="nucleotide sequence ID" value="NZ_RXOC01000001.1"/>
</dbReference>
<evidence type="ECO:0000256" key="5">
    <source>
        <dbReference type="SAM" id="Phobius"/>
    </source>
</evidence>
<feature type="transmembrane region" description="Helical" evidence="5">
    <location>
        <begin position="40"/>
        <end position="69"/>
    </location>
</feature>
<gene>
    <name evidence="7" type="ORF">EKH83_00400</name>
</gene>
<keyword evidence="7" id="KW-0436">Ligase</keyword>